<gene>
    <name evidence="10" type="ORF">V1477_013818</name>
</gene>
<evidence type="ECO:0000256" key="9">
    <source>
        <dbReference type="SAM" id="Phobius"/>
    </source>
</evidence>
<evidence type="ECO:0000313" key="11">
    <source>
        <dbReference type="Proteomes" id="UP001607303"/>
    </source>
</evidence>
<keyword evidence="6 9" id="KW-0472">Membrane</keyword>
<feature type="transmembrane region" description="Helical" evidence="9">
    <location>
        <begin position="177"/>
        <end position="197"/>
    </location>
</feature>
<dbReference type="PANTHER" id="PTHR21137">
    <property type="entry name" value="ODORANT RECEPTOR"/>
    <property type="match status" value="1"/>
</dbReference>
<keyword evidence="8" id="KW-0807">Transducer</keyword>
<dbReference type="AlphaFoldDB" id="A0ABD2BPD7"/>
<evidence type="ECO:0000256" key="8">
    <source>
        <dbReference type="ARBA" id="ARBA00023224"/>
    </source>
</evidence>
<accession>A0ABD2BPD7</accession>
<dbReference type="GO" id="GO:0007608">
    <property type="term" value="P:sensory perception of smell"/>
    <property type="evidence" value="ECO:0007669"/>
    <property type="project" value="UniProtKB-KW"/>
</dbReference>
<keyword evidence="4" id="KW-0552">Olfaction</keyword>
<feature type="transmembrane region" description="Helical" evidence="9">
    <location>
        <begin position="47"/>
        <end position="66"/>
    </location>
</feature>
<proteinExistence type="predicted"/>
<evidence type="ECO:0000313" key="10">
    <source>
        <dbReference type="EMBL" id="KAL2734641.1"/>
    </source>
</evidence>
<keyword evidence="11" id="KW-1185">Reference proteome</keyword>
<dbReference type="InterPro" id="IPR004117">
    <property type="entry name" value="7tm6_olfct_rcpt"/>
</dbReference>
<dbReference type="Pfam" id="PF02949">
    <property type="entry name" value="7tm_6"/>
    <property type="match status" value="1"/>
</dbReference>
<organism evidence="10 11">
    <name type="scientific">Vespula maculifrons</name>
    <name type="common">Eastern yellow jacket</name>
    <name type="synonym">Wasp</name>
    <dbReference type="NCBI Taxonomy" id="7453"/>
    <lineage>
        <taxon>Eukaryota</taxon>
        <taxon>Metazoa</taxon>
        <taxon>Ecdysozoa</taxon>
        <taxon>Arthropoda</taxon>
        <taxon>Hexapoda</taxon>
        <taxon>Insecta</taxon>
        <taxon>Pterygota</taxon>
        <taxon>Neoptera</taxon>
        <taxon>Endopterygota</taxon>
        <taxon>Hymenoptera</taxon>
        <taxon>Apocrita</taxon>
        <taxon>Aculeata</taxon>
        <taxon>Vespoidea</taxon>
        <taxon>Vespidae</taxon>
        <taxon>Vespinae</taxon>
        <taxon>Vespula</taxon>
    </lineage>
</organism>
<sequence>MKVSSLLVMNISFRKALDFRSTSKVIDLNKRTLNCAGIWPESIHEPVFIFFSVYLAVHCTMGVLSITDNMSDMEYIIGCIEEHMFNFMTLLKICICRIKSNSLAEFLKDIKVDLIPGRYKIDEEKIAFLNYNNFSLKFVKVTIVSCVIAATLYYLAGLAANIEMEYFRLAESLESDFNILILQQLLGSTIHLYLLGYDGLVSMSAGQEAKLITFGVIAGCVLSTLLAYCYIGECLINESMSLAESFYQCEWYNISQEEIKLMHICMLRSAKQMQLTVGKFFALS</sequence>
<evidence type="ECO:0000256" key="4">
    <source>
        <dbReference type="ARBA" id="ARBA00022725"/>
    </source>
</evidence>
<evidence type="ECO:0000256" key="7">
    <source>
        <dbReference type="ARBA" id="ARBA00023170"/>
    </source>
</evidence>
<feature type="transmembrane region" description="Helical" evidence="9">
    <location>
        <begin position="209"/>
        <end position="231"/>
    </location>
</feature>
<dbReference type="GO" id="GO:0007165">
    <property type="term" value="P:signal transduction"/>
    <property type="evidence" value="ECO:0007669"/>
    <property type="project" value="UniProtKB-KW"/>
</dbReference>
<keyword evidence="3 9" id="KW-0812">Transmembrane</keyword>
<evidence type="ECO:0000256" key="6">
    <source>
        <dbReference type="ARBA" id="ARBA00023136"/>
    </source>
</evidence>
<comment type="subcellular location">
    <subcellularLocation>
        <location evidence="1">Membrane</location>
        <topology evidence="1">Multi-pass membrane protein</topology>
    </subcellularLocation>
</comment>
<dbReference type="GO" id="GO:0016020">
    <property type="term" value="C:membrane"/>
    <property type="evidence" value="ECO:0007669"/>
    <property type="project" value="UniProtKB-SubCell"/>
</dbReference>
<dbReference type="EMBL" id="JAYRBN010000071">
    <property type="protein sequence ID" value="KAL2734641.1"/>
    <property type="molecule type" value="Genomic_DNA"/>
</dbReference>
<protein>
    <submittedName>
        <fullName evidence="10">Odorant receptor 4-like</fullName>
    </submittedName>
</protein>
<keyword evidence="7" id="KW-0675">Receptor</keyword>
<dbReference type="Proteomes" id="UP001607303">
    <property type="component" value="Unassembled WGS sequence"/>
</dbReference>
<keyword evidence="2" id="KW-0716">Sensory transduction</keyword>
<name>A0ABD2BPD7_VESMC</name>
<reference evidence="10 11" key="1">
    <citation type="journal article" date="2024" name="Ann. Entomol. Soc. Am.">
        <title>Genomic analyses of the southern and eastern yellowjacket wasps (Hymenoptera: Vespidae) reveal evolutionary signatures of social life.</title>
        <authorList>
            <person name="Catto M.A."/>
            <person name="Caine P.B."/>
            <person name="Orr S.E."/>
            <person name="Hunt B.G."/>
            <person name="Goodisman M.A.D."/>
        </authorList>
    </citation>
    <scope>NUCLEOTIDE SEQUENCE [LARGE SCALE GENOMIC DNA]</scope>
    <source>
        <strain evidence="10">232</strain>
        <tissue evidence="10">Head and thorax</tissue>
    </source>
</reference>
<feature type="transmembrane region" description="Helical" evidence="9">
    <location>
        <begin position="138"/>
        <end position="156"/>
    </location>
</feature>
<comment type="caution">
    <text evidence="10">The sequence shown here is derived from an EMBL/GenBank/DDBJ whole genome shotgun (WGS) entry which is preliminary data.</text>
</comment>
<evidence type="ECO:0000256" key="2">
    <source>
        <dbReference type="ARBA" id="ARBA00022606"/>
    </source>
</evidence>
<evidence type="ECO:0000256" key="1">
    <source>
        <dbReference type="ARBA" id="ARBA00004141"/>
    </source>
</evidence>
<evidence type="ECO:0000256" key="5">
    <source>
        <dbReference type="ARBA" id="ARBA00022989"/>
    </source>
</evidence>
<evidence type="ECO:0000256" key="3">
    <source>
        <dbReference type="ARBA" id="ARBA00022692"/>
    </source>
</evidence>
<keyword evidence="5 9" id="KW-1133">Transmembrane helix</keyword>